<name>A0A383C3Q9_9ZZZZ</name>
<protein>
    <submittedName>
        <fullName evidence="1">Uncharacterized protein</fullName>
    </submittedName>
</protein>
<accession>A0A383C3Q9</accession>
<evidence type="ECO:0000313" key="1">
    <source>
        <dbReference type="EMBL" id="SVE26832.1"/>
    </source>
</evidence>
<organism evidence="1">
    <name type="scientific">marine metagenome</name>
    <dbReference type="NCBI Taxonomy" id="408172"/>
    <lineage>
        <taxon>unclassified sequences</taxon>
        <taxon>metagenomes</taxon>
        <taxon>ecological metagenomes</taxon>
    </lineage>
</organism>
<feature type="non-terminal residue" evidence="1">
    <location>
        <position position="72"/>
    </location>
</feature>
<gene>
    <name evidence="1" type="ORF">METZ01_LOCUS479686</name>
</gene>
<proteinExistence type="predicted"/>
<dbReference type="AlphaFoldDB" id="A0A383C3Q9"/>
<reference evidence="1" key="1">
    <citation type="submission" date="2018-05" db="EMBL/GenBank/DDBJ databases">
        <authorList>
            <person name="Lanie J.A."/>
            <person name="Ng W.-L."/>
            <person name="Kazmierczak K.M."/>
            <person name="Andrzejewski T.M."/>
            <person name="Davidsen T.M."/>
            <person name="Wayne K.J."/>
            <person name="Tettelin H."/>
            <person name="Glass J.I."/>
            <person name="Rusch D."/>
            <person name="Podicherti R."/>
            <person name="Tsui H.-C.T."/>
            <person name="Winkler M.E."/>
        </authorList>
    </citation>
    <scope>NUCLEOTIDE SEQUENCE</scope>
</reference>
<sequence>MIKPYEKASPSDSEGDKMNVLVLNGERFPQDLDALNETNAIRLYLLPVSLQSLINSIFLPTKQSFTIKYYLD</sequence>
<dbReference type="EMBL" id="UINC01205590">
    <property type="protein sequence ID" value="SVE26832.1"/>
    <property type="molecule type" value="Genomic_DNA"/>
</dbReference>